<gene>
    <name evidence="2" type="ORF">TGMAS_211080</name>
</gene>
<dbReference type="EMBL" id="AEXC02002050">
    <property type="protein sequence ID" value="KFH08289.1"/>
    <property type="molecule type" value="Genomic_DNA"/>
</dbReference>
<evidence type="ECO:0000256" key="1">
    <source>
        <dbReference type="SAM" id="MobiDB-lite"/>
    </source>
</evidence>
<dbReference type="VEuPathDB" id="ToxoDB:TGMAS_211080"/>
<proteinExistence type="predicted"/>
<accession>A0A086Q6Q7</accession>
<evidence type="ECO:0000313" key="2">
    <source>
        <dbReference type="EMBL" id="KFH08289.1"/>
    </source>
</evidence>
<name>A0A086Q6Q7_TOXGO</name>
<organism evidence="2 3">
    <name type="scientific">Toxoplasma gondii MAS</name>
    <dbReference type="NCBI Taxonomy" id="943118"/>
    <lineage>
        <taxon>Eukaryota</taxon>
        <taxon>Sar</taxon>
        <taxon>Alveolata</taxon>
        <taxon>Apicomplexa</taxon>
        <taxon>Conoidasida</taxon>
        <taxon>Coccidia</taxon>
        <taxon>Eucoccidiorida</taxon>
        <taxon>Eimeriorina</taxon>
        <taxon>Sarcocystidae</taxon>
        <taxon>Toxoplasma</taxon>
    </lineage>
</organism>
<protein>
    <submittedName>
        <fullName evidence="2">Uncharacterized protein</fullName>
    </submittedName>
</protein>
<dbReference type="Proteomes" id="UP000028821">
    <property type="component" value="Unassembled WGS sequence"/>
</dbReference>
<dbReference type="AlphaFoldDB" id="A0A086Q6Q7"/>
<evidence type="ECO:0000313" key="3">
    <source>
        <dbReference type="Proteomes" id="UP000028821"/>
    </source>
</evidence>
<sequence length="152" mass="17197">MRDPCRALQTSPPSAARSSAFDAFFTSGLCRRTKWRETEAKQKGKEEKRKGMTREAKDTLQVPSSNQAEHWGTTDASDSCGFARVRTGNVLWLTETPWLGQRPRRRKLGKVAFLDREILENMANSSACTIYARCFSDTPSANNAQKHLCRLR</sequence>
<feature type="compositionally biased region" description="Basic and acidic residues" evidence="1">
    <location>
        <begin position="36"/>
        <end position="58"/>
    </location>
</feature>
<reference evidence="2 3" key="1">
    <citation type="submission" date="2014-04" db="EMBL/GenBank/DDBJ databases">
        <authorList>
            <person name="Sibley D."/>
            <person name="Venepally P."/>
            <person name="Karamycheva S."/>
            <person name="Hadjithomas M."/>
            <person name="Khan A."/>
            <person name="Brunk B."/>
            <person name="Roos D."/>
            <person name="Caler E."/>
            <person name="Lorenzi H."/>
        </authorList>
    </citation>
    <scope>NUCLEOTIDE SEQUENCE [LARGE SCALE GENOMIC DNA]</scope>
    <source>
        <strain evidence="2 3">MAS</strain>
    </source>
</reference>
<feature type="region of interest" description="Disordered" evidence="1">
    <location>
        <begin position="36"/>
        <end position="75"/>
    </location>
</feature>
<comment type="caution">
    <text evidence="2">The sequence shown here is derived from an EMBL/GenBank/DDBJ whole genome shotgun (WGS) entry which is preliminary data.</text>
</comment>